<evidence type="ECO:0000313" key="1">
    <source>
        <dbReference type="EMBL" id="OBA22883.1"/>
    </source>
</evidence>
<protein>
    <submittedName>
        <fullName evidence="1">Las1-domain-containing protein</fullName>
    </submittedName>
</protein>
<gene>
    <name evidence="1" type="ORF">METBIDRAFT_93990</name>
</gene>
<dbReference type="RefSeq" id="XP_018713364.1">
    <property type="nucleotide sequence ID" value="XM_018859379.1"/>
</dbReference>
<proteinExistence type="predicted"/>
<dbReference type="Proteomes" id="UP000092555">
    <property type="component" value="Unassembled WGS sequence"/>
</dbReference>
<dbReference type="GO" id="GO:0090730">
    <property type="term" value="C:Las1 complex"/>
    <property type="evidence" value="ECO:0007669"/>
    <property type="project" value="InterPro"/>
</dbReference>
<dbReference type="OrthoDB" id="10263222at2759"/>
<dbReference type="PANTHER" id="PTHR15002">
    <property type="entry name" value="RIBOSOMAL BIOGENESIS PROTEIN LAS1L"/>
    <property type="match status" value="1"/>
</dbReference>
<keyword evidence="2" id="KW-1185">Reference proteome</keyword>
<dbReference type="PANTHER" id="PTHR15002:SF0">
    <property type="entry name" value="RIBOSOMAL BIOGENESIS PROTEIN LAS1L"/>
    <property type="match status" value="1"/>
</dbReference>
<evidence type="ECO:0000313" key="2">
    <source>
        <dbReference type="Proteomes" id="UP000092555"/>
    </source>
</evidence>
<dbReference type="InterPro" id="IPR007174">
    <property type="entry name" value="Las1"/>
</dbReference>
<organism evidence="1 2">
    <name type="scientific">Metschnikowia bicuspidata var. bicuspidata NRRL YB-4993</name>
    <dbReference type="NCBI Taxonomy" id="869754"/>
    <lineage>
        <taxon>Eukaryota</taxon>
        <taxon>Fungi</taxon>
        <taxon>Dikarya</taxon>
        <taxon>Ascomycota</taxon>
        <taxon>Saccharomycotina</taxon>
        <taxon>Pichiomycetes</taxon>
        <taxon>Metschnikowiaceae</taxon>
        <taxon>Metschnikowia</taxon>
    </lineage>
</organism>
<dbReference type="STRING" id="869754.A0A1A0HG97"/>
<reference evidence="1 2" key="1">
    <citation type="submission" date="2016-05" db="EMBL/GenBank/DDBJ databases">
        <title>Comparative genomics of biotechnologically important yeasts.</title>
        <authorList>
            <consortium name="DOE Joint Genome Institute"/>
            <person name="Riley R."/>
            <person name="Haridas S."/>
            <person name="Wolfe K.H."/>
            <person name="Lopes M.R."/>
            <person name="Hittinger C.T."/>
            <person name="Goker M."/>
            <person name="Salamov A."/>
            <person name="Wisecaver J."/>
            <person name="Long T.M."/>
            <person name="Aerts A.L."/>
            <person name="Barry K."/>
            <person name="Choi C."/>
            <person name="Clum A."/>
            <person name="Coughlan A.Y."/>
            <person name="Deshpande S."/>
            <person name="Douglass A.P."/>
            <person name="Hanson S.J."/>
            <person name="Klenk H.-P."/>
            <person name="LaButti K."/>
            <person name="Lapidus A."/>
            <person name="Lindquist E."/>
            <person name="Lipzen A."/>
            <person name="Meier-kolthoff J.P."/>
            <person name="Ohm R.A."/>
            <person name="Otillar R.P."/>
            <person name="Pangilinan J."/>
            <person name="Peng Y."/>
            <person name="Rokas A."/>
            <person name="Rosa C.A."/>
            <person name="Scheuner C."/>
            <person name="Sibirny A.A."/>
            <person name="Slot J.C."/>
            <person name="Stielow J.B."/>
            <person name="Sun H."/>
            <person name="Kurtzman C.P."/>
            <person name="Blackwell M."/>
            <person name="Grigoriev I.V."/>
            <person name="Jeffries T.W."/>
        </authorList>
    </citation>
    <scope>NUCLEOTIDE SEQUENCE [LARGE SCALE GENOMIC DNA]</scope>
    <source>
        <strain evidence="1 2">NRRL YB-4993</strain>
    </source>
</reference>
<name>A0A1A0HG97_9ASCO</name>
<dbReference type="Pfam" id="PF04031">
    <property type="entry name" value="Las1"/>
    <property type="match status" value="1"/>
</dbReference>
<sequence length="439" mass="50629">MTRTISITPYKNKSELLRVRELFYEDFNDSVSLKAAIDTVLYWQSRGKVPHAVNTTAWLVSAVLNDAILTERSKELRIRTERGMSDALPRNAEEYVLRNAYSMALVRFVNGILDPYQQGTYAVALLTLAKEIELPYFFVEVRHWATHEQLPSLEILRATSHRALEWLHIKFWSLLDASQNLKRTKFMEKEMHFIDIKLDVTAAFRAYRSCVKSKFTTESSRNNSSQDITVLEAQIHSIATSLSLDFHLARLLALKKALLKEASFSTIHETYGDLVAKLPPKFLLLLVHTLLLETHSNCSVHSIGSMVYLNTKEWFDLFLSLILGGPYPFRLHYHVYNNDEDVLQSLENYHRVLHYHNHIPCDFKTIKLTKKPDLKFAKAPLLEELLQVSSAPPGKQMKRNRNEDPEIQRVTNRSKAGRVFEKPSTWRILPFGISAMSNI</sequence>
<comment type="caution">
    <text evidence="1">The sequence shown here is derived from an EMBL/GenBank/DDBJ whole genome shotgun (WGS) entry which is preliminary data.</text>
</comment>
<dbReference type="GO" id="GO:0000460">
    <property type="term" value="P:maturation of 5.8S rRNA"/>
    <property type="evidence" value="ECO:0007669"/>
    <property type="project" value="TreeGrafter"/>
</dbReference>
<dbReference type="GeneID" id="30032354"/>
<dbReference type="EMBL" id="LXTC01000001">
    <property type="protein sequence ID" value="OBA22883.1"/>
    <property type="molecule type" value="Genomic_DNA"/>
</dbReference>
<dbReference type="AlphaFoldDB" id="A0A1A0HG97"/>
<dbReference type="GO" id="GO:0030687">
    <property type="term" value="C:preribosome, large subunit precursor"/>
    <property type="evidence" value="ECO:0007669"/>
    <property type="project" value="TreeGrafter"/>
</dbReference>
<dbReference type="GO" id="GO:0000470">
    <property type="term" value="P:maturation of LSU-rRNA"/>
    <property type="evidence" value="ECO:0007669"/>
    <property type="project" value="TreeGrafter"/>
</dbReference>
<dbReference type="GO" id="GO:0004519">
    <property type="term" value="F:endonuclease activity"/>
    <property type="evidence" value="ECO:0007669"/>
    <property type="project" value="InterPro"/>
</dbReference>
<accession>A0A1A0HG97</accession>